<dbReference type="AlphaFoldDB" id="A0A0N5AWA1"/>
<protein>
    <submittedName>
        <fullName evidence="3">CC domain-containing protein</fullName>
    </submittedName>
</protein>
<keyword evidence="1" id="KW-0732">Signal</keyword>
<name>A0A0N5AWA1_9BILA</name>
<feature type="signal peptide" evidence="1">
    <location>
        <begin position="1"/>
        <end position="28"/>
    </location>
</feature>
<proteinExistence type="predicted"/>
<evidence type="ECO:0000256" key="1">
    <source>
        <dbReference type="SAM" id="SignalP"/>
    </source>
</evidence>
<dbReference type="Proteomes" id="UP000046393">
    <property type="component" value="Unplaced"/>
</dbReference>
<feature type="chain" id="PRO_5005893483" evidence="1">
    <location>
        <begin position="29"/>
        <end position="135"/>
    </location>
</feature>
<dbReference type="WBParaSite" id="SMUV_0000919101-mRNA-1">
    <property type="protein sequence ID" value="SMUV_0000919101-mRNA-1"/>
    <property type="gene ID" value="SMUV_0000919101"/>
</dbReference>
<organism evidence="2 3">
    <name type="scientific">Syphacia muris</name>
    <dbReference type="NCBI Taxonomy" id="451379"/>
    <lineage>
        <taxon>Eukaryota</taxon>
        <taxon>Metazoa</taxon>
        <taxon>Ecdysozoa</taxon>
        <taxon>Nematoda</taxon>
        <taxon>Chromadorea</taxon>
        <taxon>Rhabditida</taxon>
        <taxon>Spirurina</taxon>
        <taxon>Oxyuridomorpha</taxon>
        <taxon>Oxyuroidea</taxon>
        <taxon>Oxyuridae</taxon>
        <taxon>Syphacia</taxon>
    </lineage>
</organism>
<evidence type="ECO:0000313" key="2">
    <source>
        <dbReference type="Proteomes" id="UP000046393"/>
    </source>
</evidence>
<keyword evidence="2" id="KW-1185">Reference proteome</keyword>
<reference evidence="3" key="1">
    <citation type="submission" date="2017-02" db="UniProtKB">
        <authorList>
            <consortium name="WormBaseParasite"/>
        </authorList>
    </citation>
    <scope>IDENTIFICATION</scope>
</reference>
<evidence type="ECO:0000313" key="3">
    <source>
        <dbReference type="WBParaSite" id="SMUV_0000919101-mRNA-1"/>
    </source>
</evidence>
<sequence length="135" mass="14452">MSLAMLKLTSIALLLAVFASSLLILSDARSVAETDSIGPCINGKCPEKFFCDTDHKCYPDKWKPLGKVIGRCVNQLCPAKHTCQMDYCVQTARVSANARNAIFTANPAAAASIGPCVNELCPEGYVCRNDGCYAA</sequence>
<accession>A0A0N5AWA1</accession>